<dbReference type="EMBL" id="VOIX01000006">
    <property type="protein sequence ID" value="MRJ22023.1"/>
    <property type="molecule type" value="Genomic_DNA"/>
</dbReference>
<dbReference type="AlphaFoldDB" id="A0A646NZ70"/>
<organism evidence="2 3">
    <name type="scientific">Pseudomonas haemolytica</name>
    <dbReference type="NCBI Taxonomy" id="2600065"/>
    <lineage>
        <taxon>Bacteria</taxon>
        <taxon>Pseudomonadati</taxon>
        <taxon>Pseudomonadota</taxon>
        <taxon>Gammaproteobacteria</taxon>
        <taxon>Pseudomonadales</taxon>
        <taxon>Pseudomonadaceae</taxon>
        <taxon>Pseudomonas</taxon>
    </lineage>
</organism>
<reference evidence="2 3" key="1">
    <citation type="submission" date="2019-08" db="EMBL/GenBank/DDBJ databases">
        <title>Pseudomonas haemolytica sp. nov. isolated from raw milk and skim milk concentrate.</title>
        <authorList>
            <person name="Hofmann K."/>
            <person name="Huptas C."/>
            <person name="Doll E."/>
            <person name="Scherer S."/>
            <person name="Wenning M."/>
        </authorList>
    </citation>
    <scope>NUCLEOTIDE SEQUENCE [LARGE SCALE GENOMIC DNA]</scope>
    <source>
        <strain evidence="2 3">DSM 108988</strain>
    </source>
</reference>
<sequence length="275" mass="31491">MHKRIFSSPKYPPIGGISTYTNTLIDEASEALSDLVRFEPVFLNEAIAQQLTSDNKTVRFRGALASLERPLSEFMLVKYGSPSVTGERTTLELPIFESYLADIKRIPHLKSSTFIELLESIATDANKESVKLRSELNVITKPDHLGDYWQFLDWRHVKSELIKLHSFLKFGYANNLPSCFLAPVFIGAFNCIHPFRDGNGRTGRIVFNGLIQIHIDEANRFYIPMKEFMGLSSHGFDLAMRESILFGRWSTLIVYCCRVIIIMKKRLESDSNFLW</sequence>
<dbReference type="Gene3D" id="1.10.3290.10">
    <property type="entry name" value="Fido-like domain"/>
    <property type="match status" value="1"/>
</dbReference>
<dbReference type="InterPro" id="IPR036597">
    <property type="entry name" value="Fido-like_dom_sf"/>
</dbReference>
<evidence type="ECO:0000313" key="2">
    <source>
        <dbReference type="EMBL" id="MRJ22023.1"/>
    </source>
</evidence>
<dbReference type="Pfam" id="PF02661">
    <property type="entry name" value="Fic"/>
    <property type="match status" value="1"/>
</dbReference>
<evidence type="ECO:0000313" key="3">
    <source>
        <dbReference type="Proteomes" id="UP000432048"/>
    </source>
</evidence>
<dbReference type="PROSITE" id="PS51459">
    <property type="entry name" value="FIDO"/>
    <property type="match status" value="1"/>
</dbReference>
<dbReference type="Proteomes" id="UP000432048">
    <property type="component" value="Unassembled WGS sequence"/>
</dbReference>
<gene>
    <name evidence="2" type="ORF">FRT60_17025</name>
</gene>
<dbReference type="InterPro" id="IPR003812">
    <property type="entry name" value="Fido"/>
</dbReference>
<dbReference type="SUPFAM" id="SSF140931">
    <property type="entry name" value="Fic-like"/>
    <property type="match status" value="1"/>
</dbReference>
<dbReference type="GeneID" id="45734020"/>
<dbReference type="RefSeq" id="WP_057710757.1">
    <property type="nucleotide sequence ID" value="NZ_VOIX01000006.1"/>
</dbReference>
<feature type="domain" description="Fido" evidence="1">
    <location>
        <begin position="109"/>
        <end position="258"/>
    </location>
</feature>
<protein>
    <submittedName>
        <fullName evidence="2">Fic family protein</fullName>
    </submittedName>
</protein>
<name>A0A646NZ70_9PSED</name>
<comment type="caution">
    <text evidence="2">The sequence shown here is derived from an EMBL/GenBank/DDBJ whole genome shotgun (WGS) entry which is preliminary data.</text>
</comment>
<proteinExistence type="predicted"/>
<evidence type="ECO:0000259" key="1">
    <source>
        <dbReference type="PROSITE" id="PS51459"/>
    </source>
</evidence>
<accession>A0A646NZ70</accession>